<evidence type="ECO:0000313" key="1">
    <source>
        <dbReference type="EMBL" id="JAI05605.1"/>
    </source>
</evidence>
<accession>A0A0E9XSH8</accession>
<reference evidence="1" key="1">
    <citation type="submission" date="2014-11" db="EMBL/GenBank/DDBJ databases">
        <authorList>
            <person name="Amaro Gonzalez C."/>
        </authorList>
    </citation>
    <scope>NUCLEOTIDE SEQUENCE</scope>
</reference>
<name>A0A0E9XSH8_ANGAN</name>
<organism evidence="1">
    <name type="scientific">Anguilla anguilla</name>
    <name type="common">European freshwater eel</name>
    <name type="synonym">Muraena anguilla</name>
    <dbReference type="NCBI Taxonomy" id="7936"/>
    <lineage>
        <taxon>Eukaryota</taxon>
        <taxon>Metazoa</taxon>
        <taxon>Chordata</taxon>
        <taxon>Craniata</taxon>
        <taxon>Vertebrata</taxon>
        <taxon>Euteleostomi</taxon>
        <taxon>Actinopterygii</taxon>
        <taxon>Neopterygii</taxon>
        <taxon>Teleostei</taxon>
        <taxon>Anguilliformes</taxon>
        <taxon>Anguillidae</taxon>
        <taxon>Anguilla</taxon>
    </lineage>
</organism>
<proteinExistence type="predicted"/>
<reference evidence="1" key="2">
    <citation type="journal article" date="2015" name="Fish Shellfish Immunol.">
        <title>Early steps in the European eel (Anguilla anguilla)-Vibrio vulnificus interaction in the gills: Role of the RtxA13 toxin.</title>
        <authorList>
            <person name="Callol A."/>
            <person name="Pajuelo D."/>
            <person name="Ebbesson L."/>
            <person name="Teles M."/>
            <person name="MacKenzie S."/>
            <person name="Amaro C."/>
        </authorList>
    </citation>
    <scope>NUCLEOTIDE SEQUENCE</scope>
</reference>
<dbReference type="AlphaFoldDB" id="A0A0E9XSH8"/>
<dbReference type="EMBL" id="GBXM01002973">
    <property type="protein sequence ID" value="JAI05605.1"/>
    <property type="molecule type" value="Transcribed_RNA"/>
</dbReference>
<protein>
    <submittedName>
        <fullName evidence="1">Uncharacterized protein</fullName>
    </submittedName>
</protein>
<sequence length="17" mass="1888">MLQKATGSAGFHCYFIN</sequence>